<feature type="compositionally biased region" description="Polar residues" evidence="1">
    <location>
        <begin position="13"/>
        <end position="26"/>
    </location>
</feature>
<dbReference type="RefSeq" id="WP_012195266.1">
    <property type="nucleotide sequence ID" value="NC_009976.1"/>
</dbReference>
<feature type="region of interest" description="Disordered" evidence="1">
    <location>
        <begin position="1"/>
        <end position="35"/>
    </location>
</feature>
<dbReference type="InterPro" id="IPR021434">
    <property type="entry name" value="DUF3082"/>
</dbReference>
<name>A9B9Y2_PROM4</name>
<evidence type="ECO:0000256" key="2">
    <source>
        <dbReference type="SAM" id="Phobius"/>
    </source>
</evidence>
<dbReference type="AlphaFoldDB" id="A9B9Y2"/>
<keyword evidence="2" id="KW-0812">Transmembrane</keyword>
<evidence type="ECO:0000256" key="1">
    <source>
        <dbReference type="SAM" id="MobiDB-lite"/>
    </source>
</evidence>
<evidence type="ECO:0000313" key="4">
    <source>
        <dbReference type="Proteomes" id="UP000000788"/>
    </source>
</evidence>
<dbReference type="HOGENOM" id="CLU_157044_1_0_3"/>
<protein>
    <recommendedName>
        <fullName evidence="5">DUF3082 domain-containing protein</fullName>
    </recommendedName>
</protein>
<dbReference type="Pfam" id="PF11282">
    <property type="entry name" value="DUF3082"/>
    <property type="match status" value="1"/>
</dbReference>
<dbReference type="KEGG" id="pmj:P9211_07131"/>
<dbReference type="eggNOG" id="ENOG50347TH">
    <property type="taxonomic scope" value="Bacteria"/>
</dbReference>
<evidence type="ECO:0008006" key="5">
    <source>
        <dbReference type="Google" id="ProtNLM"/>
    </source>
</evidence>
<reference evidence="3 4" key="1">
    <citation type="journal article" date="2007" name="PLoS Genet.">
        <title>Patterns and implications of gene gain and loss in the evolution of Prochlorococcus.</title>
        <authorList>
            <person name="Kettler G.C."/>
            <person name="Martiny A.C."/>
            <person name="Huang K."/>
            <person name="Zucker J."/>
            <person name="Coleman M.L."/>
            <person name="Rodrigue S."/>
            <person name="Chen F."/>
            <person name="Lapidus A."/>
            <person name="Ferriera S."/>
            <person name="Johnson J."/>
            <person name="Steglich C."/>
            <person name="Church G.M."/>
            <person name="Richardson P."/>
            <person name="Chisholm S.W."/>
        </authorList>
    </citation>
    <scope>NUCLEOTIDE SEQUENCE [LARGE SCALE GENOMIC DNA]</scope>
    <source>
        <strain evidence="4">MIT 9211</strain>
    </source>
</reference>
<keyword evidence="2" id="KW-1133">Transmembrane helix</keyword>
<keyword evidence="2" id="KW-0472">Membrane</keyword>
<dbReference type="Proteomes" id="UP000000788">
    <property type="component" value="Chromosome"/>
</dbReference>
<feature type="transmembrane region" description="Helical" evidence="2">
    <location>
        <begin position="40"/>
        <end position="69"/>
    </location>
</feature>
<accession>A9B9Y2</accession>
<dbReference type="EMBL" id="CP000878">
    <property type="protein sequence ID" value="ABX08644.1"/>
    <property type="molecule type" value="Genomic_DNA"/>
</dbReference>
<proteinExistence type="predicted"/>
<evidence type="ECO:0000313" key="3">
    <source>
        <dbReference type="EMBL" id="ABX08644.1"/>
    </source>
</evidence>
<dbReference type="STRING" id="93059.P9211_07131"/>
<sequence length="125" mass="13499">MSNTKDKPLPVNHSGSPTEQNNSLGNDESGKSEPVRKGPLSFLSGALTSLLFAWVALLLSEKLVVYFTIHSPNYSSPIAQSIRSGFKTLVIGMSFLATFTFAFIGLGLTIVFIRSLFDASRVEGD</sequence>
<organism evidence="3 4">
    <name type="scientific">Prochlorococcus marinus (strain MIT 9211)</name>
    <dbReference type="NCBI Taxonomy" id="93059"/>
    <lineage>
        <taxon>Bacteria</taxon>
        <taxon>Bacillati</taxon>
        <taxon>Cyanobacteriota</taxon>
        <taxon>Cyanophyceae</taxon>
        <taxon>Synechococcales</taxon>
        <taxon>Prochlorococcaceae</taxon>
        <taxon>Prochlorococcus</taxon>
    </lineage>
</organism>
<keyword evidence="4" id="KW-1185">Reference proteome</keyword>
<gene>
    <name evidence="3" type="ordered locus">P9211_07131</name>
</gene>
<feature type="transmembrane region" description="Helical" evidence="2">
    <location>
        <begin position="89"/>
        <end position="113"/>
    </location>
</feature>